<dbReference type="EMBL" id="UINC01021857">
    <property type="protein sequence ID" value="SVA90306.1"/>
    <property type="molecule type" value="Genomic_DNA"/>
</dbReference>
<proteinExistence type="predicted"/>
<accession>A0A381ZLY8</accession>
<organism evidence="1">
    <name type="scientific">marine metagenome</name>
    <dbReference type="NCBI Taxonomy" id="408172"/>
    <lineage>
        <taxon>unclassified sequences</taxon>
        <taxon>metagenomes</taxon>
        <taxon>ecological metagenomes</taxon>
    </lineage>
</organism>
<reference evidence="1" key="1">
    <citation type="submission" date="2018-05" db="EMBL/GenBank/DDBJ databases">
        <authorList>
            <person name="Lanie J.A."/>
            <person name="Ng W.-L."/>
            <person name="Kazmierczak K.M."/>
            <person name="Andrzejewski T.M."/>
            <person name="Davidsen T.M."/>
            <person name="Wayne K.J."/>
            <person name="Tettelin H."/>
            <person name="Glass J.I."/>
            <person name="Rusch D."/>
            <person name="Podicherti R."/>
            <person name="Tsui H.-C.T."/>
            <person name="Winkler M.E."/>
        </authorList>
    </citation>
    <scope>NUCLEOTIDE SEQUENCE</scope>
</reference>
<gene>
    <name evidence="1" type="ORF">METZ01_LOCUS143160</name>
</gene>
<evidence type="ECO:0000313" key="1">
    <source>
        <dbReference type="EMBL" id="SVA90306.1"/>
    </source>
</evidence>
<protein>
    <submittedName>
        <fullName evidence="1">Uncharacterized protein</fullName>
    </submittedName>
</protein>
<dbReference type="AlphaFoldDB" id="A0A381ZLY8"/>
<sequence>MKLLKTMLVLTITAMFVVSSAFAGVGNQNSASPVNSQTDIQSIFSAKKDANYSVQDASVSSEVHPTYEPGLRTTDVTISCDGGSWQSEVSWQIYDGSGNE</sequence>
<name>A0A381ZLY8_9ZZZZ</name>
<feature type="non-terminal residue" evidence="1">
    <location>
        <position position="100"/>
    </location>
</feature>